<organism evidence="6 7">
    <name type="scientific">Methanococcus voltae (strain ATCC BAA-1334 / A3)</name>
    <dbReference type="NCBI Taxonomy" id="456320"/>
    <lineage>
        <taxon>Archaea</taxon>
        <taxon>Methanobacteriati</taxon>
        <taxon>Methanobacteriota</taxon>
        <taxon>Methanomada group</taxon>
        <taxon>Methanococci</taxon>
        <taxon>Methanococcales</taxon>
        <taxon>Methanococcaceae</taxon>
        <taxon>Methanococcus</taxon>
    </lineage>
</organism>
<dbReference type="PANTHER" id="PTHR47506:SF6">
    <property type="entry name" value="HTH-TYPE TRANSCRIPTIONAL REPRESSOR NEMR"/>
    <property type="match status" value="1"/>
</dbReference>
<dbReference type="HOGENOM" id="CLU_069356_28_6_2"/>
<dbReference type="PANTHER" id="PTHR47506">
    <property type="entry name" value="TRANSCRIPTIONAL REGULATORY PROTEIN"/>
    <property type="match status" value="1"/>
</dbReference>
<protein>
    <submittedName>
        <fullName evidence="6">Transcriptional regulator, TetR family</fullName>
    </submittedName>
</protein>
<keyword evidence="1" id="KW-0805">Transcription regulation</keyword>
<dbReference type="OrthoDB" id="135877at2157"/>
<evidence type="ECO:0000256" key="3">
    <source>
        <dbReference type="ARBA" id="ARBA00023163"/>
    </source>
</evidence>
<dbReference type="KEGG" id="mvo:Mvol_0340"/>
<dbReference type="eggNOG" id="arCOG02643">
    <property type="taxonomic scope" value="Archaea"/>
</dbReference>
<keyword evidence="7" id="KW-1185">Reference proteome</keyword>
<evidence type="ECO:0000256" key="4">
    <source>
        <dbReference type="PROSITE-ProRule" id="PRU00335"/>
    </source>
</evidence>
<dbReference type="Gene3D" id="1.10.357.10">
    <property type="entry name" value="Tetracycline Repressor, domain 2"/>
    <property type="match status" value="1"/>
</dbReference>
<feature type="domain" description="HTH tetR-type" evidence="5">
    <location>
        <begin position="12"/>
        <end position="72"/>
    </location>
</feature>
<dbReference type="InterPro" id="IPR009057">
    <property type="entry name" value="Homeodomain-like_sf"/>
</dbReference>
<dbReference type="STRING" id="456320.Mvol_0340"/>
<dbReference type="EMBL" id="CP002057">
    <property type="protein sequence ID" value="ADI36000.1"/>
    <property type="molecule type" value="Genomic_DNA"/>
</dbReference>
<evidence type="ECO:0000256" key="2">
    <source>
        <dbReference type="ARBA" id="ARBA00023125"/>
    </source>
</evidence>
<proteinExistence type="predicted"/>
<keyword evidence="3" id="KW-0804">Transcription</keyword>
<evidence type="ECO:0000256" key="1">
    <source>
        <dbReference type="ARBA" id="ARBA00023015"/>
    </source>
</evidence>
<dbReference type="Pfam" id="PF00440">
    <property type="entry name" value="TetR_N"/>
    <property type="match status" value="1"/>
</dbReference>
<dbReference type="InterPro" id="IPR001647">
    <property type="entry name" value="HTH_TetR"/>
</dbReference>
<reference evidence="6 7" key="1">
    <citation type="submission" date="2010-05" db="EMBL/GenBank/DDBJ databases">
        <title>Complete sequence of Methanococcus voltae A3.</title>
        <authorList>
            <consortium name="US DOE Joint Genome Institute"/>
            <person name="Lucas S."/>
            <person name="Copeland A."/>
            <person name="Lapidus A."/>
            <person name="Cheng J.-F."/>
            <person name="Bruce D."/>
            <person name="Goodwin L."/>
            <person name="Pitluck S."/>
            <person name="Lowry S."/>
            <person name="Clum A."/>
            <person name="Land M."/>
            <person name="Hauser L."/>
            <person name="Kyrpides N."/>
            <person name="Mikhailova N."/>
            <person name="Whitman W.B."/>
            <person name="Woyke T."/>
        </authorList>
    </citation>
    <scope>NUCLEOTIDE SEQUENCE [LARGE SCALE GENOMIC DNA]</scope>
    <source>
        <strain evidence="7">ATCC BAA-1334 / A3</strain>
    </source>
</reference>
<dbReference type="PRINTS" id="PR00455">
    <property type="entry name" value="HTHTETR"/>
</dbReference>
<dbReference type="GO" id="GO:0003677">
    <property type="term" value="F:DNA binding"/>
    <property type="evidence" value="ECO:0007669"/>
    <property type="project" value="UniProtKB-UniRule"/>
</dbReference>
<dbReference type="Proteomes" id="UP000007722">
    <property type="component" value="Chromosome"/>
</dbReference>
<evidence type="ECO:0000313" key="7">
    <source>
        <dbReference type="Proteomes" id="UP000007722"/>
    </source>
</evidence>
<dbReference type="SUPFAM" id="SSF46689">
    <property type="entry name" value="Homeodomain-like"/>
    <property type="match status" value="1"/>
</dbReference>
<dbReference type="InParanoid" id="D7DS90"/>
<gene>
    <name evidence="6" type="ordered locus">Mvol_0340</name>
</gene>
<accession>D7DS90</accession>
<dbReference type="PROSITE" id="PS50977">
    <property type="entry name" value="HTH_TETR_2"/>
    <property type="match status" value="1"/>
</dbReference>
<dbReference type="AlphaFoldDB" id="D7DS90"/>
<evidence type="ECO:0000259" key="5">
    <source>
        <dbReference type="PROSITE" id="PS50977"/>
    </source>
</evidence>
<name>D7DS90_METV3</name>
<keyword evidence="2 4" id="KW-0238">DNA-binding</keyword>
<evidence type="ECO:0000313" key="6">
    <source>
        <dbReference type="EMBL" id="ADI36000.1"/>
    </source>
</evidence>
<sequence>MNNITLEKEPSMDTKETILRNATELFLNKGYDRTSLNEIAKSSGITKGGIYHYYSSKEKLHDAVIDYIFSRLFDPLIEDIKNEASFKKVIDLVLNMDEGYYEEPQTFREKYKYLKLFVDYLEKTPESIDIIKQKNEEFAKIIVSKFLECQKIGELKPDLNPYKITAKLFAFSIGVKHCFGQLHFEKYKSELKKELSQELWDSIKNE</sequence>
<feature type="DNA-binding region" description="H-T-H motif" evidence="4">
    <location>
        <begin position="35"/>
        <end position="54"/>
    </location>
</feature>